<feature type="compositionally biased region" description="Basic and acidic residues" evidence="1">
    <location>
        <begin position="13"/>
        <end position="31"/>
    </location>
</feature>
<dbReference type="AlphaFoldDB" id="A0A2M8W1I2"/>
<name>A0A2M8W1I2_9MICO</name>
<keyword evidence="3" id="KW-1185">Reference proteome</keyword>
<accession>A0A2M8W1I2</accession>
<organism evidence="2 3">
    <name type="scientific">Luteimicrobium subarcticum</name>
    <dbReference type="NCBI Taxonomy" id="620910"/>
    <lineage>
        <taxon>Bacteria</taxon>
        <taxon>Bacillati</taxon>
        <taxon>Actinomycetota</taxon>
        <taxon>Actinomycetes</taxon>
        <taxon>Micrococcales</taxon>
        <taxon>Luteimicrobium</taxon>
    </lineage>
</organism>
<evidence type="ECO:0000313" key="2">
    <source>
        <dbReference type="EMBL" id="PJI84769.1"/>
    </source>
</evidence>
<sequence length="97" mass="11237">MPTSRRSRRHSTEHRPLDVTRARGGQDRESGPDGEWNVRSVRSGDKSYTCPGCRQTIPPGTPHLVTWRADDWFGAESAVDDRRHWHTSCWQARGRRR</sequence>
<proteinExistence type="predicted"/>
<gene>
    <name evidence="2" type="ORF">CLV34_3226</name>
</gene>
<evidence type="ECO:0000313" key="3">
    <source>
        <dbReference type="Proteomes" id="UP000231586"/>
    </source>
</evidence>
<evidence type="ECO:0000256" key="1">
    <source>
        <dbReference type="SAM" id="MobiDB-lite"/>
    </source>
</evidence>
<reference evidence="2 3" key="1">
    <citation type="submission" date="2017-11" db="EMBL/GenBank/DDBJ databases">
        <title>Genomic Encyclopedia of Archaeal and Bacterial Type Strains, Phase II (KMG-II): From Individual Species to Whole Genera.</title>
        <authorList>
            <person name="Goeker M."/>
        </authorList>
    </citation>
    <scope>NUCLEOTIDE SEQUENCE [LARGE SCALE GENOMIC DNA]</scope>
    <source>
        <strain evidence="2 3">DSM 22413</strain>
    </source>
</reference>
<feature type="compositionally biased region" description="Basic residues" evidence="1">
    <location>
        <begin position="1"/>
        <end position="12"/>
    </location>
</feature>
<feature type="region of interest" description="Disordered" evidence="1">
    <location>
        <begin position="1"/>
        <end position="54"/>
    </location>
</feature>
<dbReference type="EMBL" id="PGTZ01000014">
    <property type="protein sequence ID" value="PJI84769.1"/>
    <property type="molecule type" value="Genomic_DNA"/>
</dbReference>
<dbReference type="OrthoDB" id="3381577at2"/>
<dbReference type="RefSeq" id="WP_100351310.1">
    <property type="nucleotide sequence ID" value="NZ_PGTZ01000014.1"/>
</dbReference>
<comment type="caution">
    <text evidence="2">The sequence shown here is derived from an EMBL/GenBank/DDBJ whole genome shotgun (WGS) entry which is preliminary data.</text>
</comment>
<evidence type="ECO:0008006" key="4">
    <source>
        <dbReference type="Google" id="ProtNLM"/>
    </source>
</evidence>
<protein>
    <recommendedName>
        <fullName evidence="4">ATP/GTP-binding protein</fullName>
    </recommendedName>
</protein>
<dbReference type="Proteomes" id="UP000231586">
    <property type="component" value="Unassembled WGS sequence"/>
</dbReference>